<reference evidence="2" key="1">
    <citation type="submission" date="2016-11" db="EMBL/GenBank/DDBJ databases">
        <authorList>
            <person name="Varghese N."/>
            <person name="Submissions S."/>
        </authorList>
    </citation>
    <scope>NUCLEOTIDE SEQUENCE [LARGE SCALE GENOMIC DNA]</scope>
    <source>
        <strain evidence="2">DSM 14834</strain>
    </source>
</reference>
<dbReference type="Pfam" id="PF04430">
    <property type="entry name" value="DUF498"/>
    <property type="match status" value="1"/>
</dbReference>
<dbReference type="EMBL" id="FQUK01000029">
    <property type="protein sequence ID" value="SHF07831.1"/>
    <property type="molecule type" value="Genomic_DNA"/>
</dbReference>
<dbReference type="OrthoDB" id="9800373at2"/>
<dbReference type="InterPro" id="IPR007523">
    <property type="entry name" value="NDUFAF3/AAMDC"/>
</dbReference>
<dbReference type="CDD" id="cd05560">
    <property type="entry name" value="Xcc1710_like"/>
    <property type="match status" value="1"/>
</dbReference>
<dbReference type="STRING" id="213588.SAMN02745204_01740"/>
<gene>
    <name evidence="1" type="ORF">SAMN02745204_01740</name>
</gene>
<sequence>MQLTQEHPDYRYFLRAADGRSARVNTQQLSQSFIIAPDTLQEDWPVKAASAMTPADLEALFALRPDLILLGTGSRQVFPPAAVLAACLQRRIGLEVMDNAAAARTYTVLAGEGRKVVAGFILGEGV</sequence>
<dbReference type="SUPFAM" id="SSF64076">
    <property type="entry name" value="MTH938-like"/>
    <property type="match status" value="1"/>
</dbReference>
<name>A0A1M4YQ38_9GAMM</name>
<proteinExistence type="predicted"/>
<dbReference type="PANTHER" id="PTHR21192">
    <property type="entry name" value="NUCLEAR PROTEIN E3-3"/>
    <property type="match status" value="1"/>
</dbReference>
<organism evidence="1 2">
    <name type="scientific">Thermomonas hydrothermalis</name>
    <dbReference type="NCBI Taxonomy" id="213588"/>
    <lineage>
        <taxon>Bacteria</taxon>
        <taxon>Pseudomonadati</taxon>
        <taxon>Pseudomonadota</taxon>
        <taxon>Gammaproteobacteria</taxon>
        <taxon>Lysobacterales</taxon>
        <taxon>Lysobacteraceae</taxon>
        <taxon>Thermomonas</taxon>
    </lineage>
</organism>
<evidence type="ECO:0000313" key="1">
    <source>
        <dbReference type="EMBL" id="SHF07831.1"/>
    </source>
</evidence>
<dbReference type="InterPro" id="IPR036748">
    <property type="entry name" value="MTH938-like_sf"/>
</dbReference>
<keyword evidence="2" id="KW-1185">Reference proteome</keyword>
<dbReference type="Gene3D" id="3.40.1230.10">
    <property type="entry name" value="MTH938-like"/>
    <property type="match status" value="1"/>
</dbReference>
<dbReference type="RefSeq" id="WP_072756200.1">
    <property type="nucleotide sequence ID" value="NZ_FQUK01000029.1"/>
</dbReference>
<accession>A0A1M4YQ38</accession>
<protein>
    <submittedName>
        <fullName evidence="1">Uncharacterized conserved protein, contains Mth938-like domain</fullName>
    </submittedName>
</protein>
<evidence type="ECO:0000313" key="2">
    <source>
        <dbReference type="Proteomes" id="UP000242857"/>
    </source>
</evidence>
<dbReference type="PANTHER" id="PTHR21192:SF2">
    <property type="entry name" value="NADH DEHYDROGENASE [UBIQUINONE] 1 ALPHA SUBCOMPLEX ASSEMBLY FACTOR 3"/>
    <property type="match status" value="1"/>
</dbReference>
<dbReference type="AlphaFoldDB" id="A0A1M4YQ38"/>
<dbReference type="Proteomes" id="UP000242857">
    <property type="component" value="Unassembled WGS sequence"/>
</dbReference>